<feature type="region of interest" description="Disordered" evidence="1">
    <location>
        <begin position="1"/>
        <end position="195"/>
    </location>
</feature>
<dbReference type="GO" id="GO:0003677">
    <property type="term" value="F:DNA binding"/>
    <property type="evidence" value="ECO:0007669"/>
    <property type="project" value="InterPro"/>
</dbReference>
<reference evidence="2" key="1">
    <citation type="submission" date="2020-10" db="EMBL/GenBank/DDBJ databases">
        <title>High-Quality Genome Resource of Clonostachys rosea strain S41 by Oxford Nanopore Long-Read Sequencing.</title>
        <authorList>
            <person name="Wang H."/>
        </authorList>
    </citation>
    <scope>NUCLEOTIDE SEQUENCE</scope>
    <source>
        <strain evidence="2">S41</strain>
    </source>
</reference>
<name>A0A8H7NL07_BIOOC</name>
<evidence type="ECO:0000313" key="3">
    <source>
        <dbReference type="Proteomes" id="UP000616885"/>
    </source>
</evidence>
<evidence type="ECO:0000313" key="2">
    <source>
        <dbReference type="EMBL" id="KAF9758026.1"/>
    </source>
</evidence>
<dbReference type="EMBL" id="JADCTT010000002">
    <property type="protein sequence ID" value="KAF9758026.1"/>
    <property type="molecule type" value="Genomic_DNA"/>
</dbReference>
<feature type="compositionally biased region" description="Acidic residues" evidence="1">
    <location>
        <begin position="156"/>
        <end position="166"/>
    </location>
</feature>
<dbReference type="Pfam" id="PF13094">
    <property type="entry name" value="CENP-Q"/>
    <property type="match status" value="1"/>
</dbReference>
<accession>A0A8H7NL07</accession>
<protein>
    <submittedName>
        <fullName evidence="2">Uncharacterized protein</fullName>
    </submittedName>
</protein>
<comment type="caution">
    <text evidence="2">The sequence shown here is derived from an EMBL/GenBank/DDBJ whole genome shotgun (WGS) entry which is preliminary data.</text>
</comment>
<organism evidence="2 3">
    <name type="scientific">Bionectria ochroleuca</name>
    <name type="common">Gliocladium roseum</name>
    <dbReference type="NCBI Taxonomy" id="29856"/>
    <lineage>
        <taxon>Eukaryota</taxon>
        <taxon>Fungi</taxon>
        <taxon>Dikarya</taxon>
        <taxon>Ascomycota</taxon>
        <taxon>Pezizomycotina</taxon>
        <taxon>Sordariomycetes</taxon>
        <taxon>Hypocreomycetidae</taxon>
        <taxon>Hypocreales</taxon>
        <taxon>Bionectriaceae</taxon>
        <taxon>Clonostachys</taxon>
    </lineage>
</organism>
<feature type="compositionally biased region" description="Low complexity" evidence="1">
    <location>
        <begin position="31"/>
        <end position="40"/>
    </location>
</feature>
<gene>
    <name evidence="2" type="ORF">IM811_008970</name>
</gene>
<feature type="region of interest" description="Disordered" evidence="1">
    <location>
        <begin position="341"/>
        <end position="386"/>
    </location>
</feature>
<evidence type="ECO:0000256" key="1">
    <source>
        <dbReference type="SAM" id="MobiDB-lite"/>
    </source>
</evidence>
<feature type="compositionally biased region" description="Acidic residues" evidence="1">
    <location>
        <begin position="71"/>
        <end position="80"/>
    </location>
</feature>
<proteinExistence type="predicted"/>
<dbReference type="InterPro" id="IPR025212">
    <property type="entry name" value="CAD_CENP-Q"/>
</dbReference>
<dbReference type="PRINTS" id="PR00929">
    <property type="entry name" value="ATHOOK"/>
</dbReference>
<dbReference type="AlphaFoldDB" id="A0A8H7NL07"/>
<dbReference type="SMART" id="SM00384">
    <property type="entry name" value="AT_hook"/>
    <property type="match status" value="3"/>
</dbReference>
<dbReference type="InterPro" id="IPR017956">
    <property type="entry name" value="AT_hook_DNA-bd_motif"/>
</dbReference>
<sequence length="448" mass="50001">MAPAQAGTKRKRGRPPASASHASQRDPPNPDATGDANANAGDEEPPRATSSKQQTKEKAPRRRRGAKAAPVEEDVPEEQAQETGRRGRRKARNEPDPTSQEEVADESTARAAPPPGKRRRGRPSGQRESLGAQDEATTKRKRGRGRKQNTPPPEREVEEEEEEESQHEEQERPPSRRSPSRESSPSESDSELPTKPYLHVASFVRGIRQSTIDAKWTALAGPSIAAATETLELAHRPILQRLSNSEQRRQHTSSALAVLYRRITRKLHKGLPFPPPQPAPQARWRRRGRELELDFERVLDASQALERQLDPALHAIELLRKEKERLERELERDYKTLQNLEAGARGQSRQQREQLKKAHVLTPHATTSRAGDGVELAFDDEGPVPPDLQGEEEIKELALQLGGHVESIKANLKQTEGLLPQLSLSKAALRGALYQHLTQAQYEKVLFG</sequence>
<dbReference type="Proteomes" id="UP000616885">
    <property type="component" value="Unassembled WGS sequence"/>
</dbReference>